<name>A0A3B0PER2_MYCSY</name>
<organism evidence="1 2">
    <name type="scientific">Mycoplasmopsis synoviae</name>
    <name type="common">Mycoplasma synoviae</name>
    <dbReference type="NCBI Taxonomy" id="2109"/>
    <lineage>
        <taxon>Bacteria</taxon>
        <taxon>Bacillati</taxon>
        <taxon>Mycoplasmatota</taxon>
        <taxon>Mycoplasmoidales</taxon>
        <taxon>Metamycoplasmataceae</taxon>
        <taxon>Mycoplasmopsis</taxon>
    </lineage>
</organism>
<feature type="non-terminal residue" evidence="1">
    <location>
        <position position="82"/>
    </location>
</feature>
<evidence type="ECO:0000313" key="1">
    <source>
        <dbReference type="EMBL" id="SYV93285.1"/>
    </source>
</evidence>
<reference evidence="2" key="1">
    <citation type="submission" date="2018-06" db="EMBL/GenBank/DDBJ databases">
        <authorList>
            <consortium name="Pathogen Informatics"/>
        </authorList>
    </citation>
    <scope>NUCLEOTIDE SEQUENCE [LARGE SCALE GENOMIC DNA]</scope>
    <source>
        <strain evidence="2">NCTC10124</strain>
    </source>
</reference>
<dbReference type="EMBL" id="LS991953">
    <property type="protein sequence ID" value="SYV93285.1"/>
    <property type="molecule type" value="Genomic_DNA"/>
</dbReference>
<evidence type="ECO:0000313" key="2">
    <source>
        <dbReference type="Proteomes" id="UP000259328"/>
    </source>
</evidence>
<sequence>MPEVKFDKNKAIYFNQNFGANINIQYQNEIENETFSKYQSNKFDYQNLSITPENMPFYIYNEAYNHGELFKYNPNENLIYKW</sequence>
<accession>A0A3B0PER2</accession>
<gene>
    <name evidence="1" type="ORF">NCTC10124_01021</name>
</gene>
<proteinExistence type="predicted"/>
<dbReference type="AlphaFoldDB" id="A0A3B0PER2"/>
<dbReference type="Proteomes" id="UP000259328">
    <property type="component" value="Chromosome"/>
</dbReference>
<protein>
    <submittedName>
        <fullName evidence="1">Uncharacterized protein</fullName>
    </submittedName>
</protein>